<dbReference type="InterPro" id="IPR021362">
    <property type="entry name" value="DUF2834"/>
</dbReference>
<dbReference type="RefSeq" id="WP_137194035.1">
    <property type="nucleotide sequence ID" value="NZ_CP039964.1"/>
</dbReference>
<evidence type="ECO:0000256" key="1">
    <source>
        <dbReference type="SAM" id="Phobius"/>
    </source>
</evidence>
<dbReference type="Proteomes" id="UP000298631">
    <property type="component" value="Chromosome"/>
</dbReference>
<accession>A0A4P8EGH1</accession>
<protein>
    <submittedName>
        <fullName evidence="2">DUF2834 domain-containing protein</fullName>
    </submittedName>
</protein>
<name>A0A4P8EGH1_9RHOB</name>
<feature type="transmembrane region" description="Helical" evidence="1">
    <location>
        <begin position="75"/>
        <end position="99"/>
    </location>
</feature>
<evidence type="ECO:0000313" key="3">
    <source>
        <dbReference type="Proteomes" id="UP000298631"/>
    </source>
</evidence>
<gene>
    <name evidence="2" type="ORF">EOK75_11220</name>
</gene>
<dbReference type="KEGG" id="pseb:EOK75_11220"/>
<dbReference type="AlphaFoldDB" id="A0A4P8EGH1"/>
<proteinExistence type="predicted"/>
<keyword evidence="1" id="KW-0472">Membrane</keyword>
<keyword evidence="3" id="KW-1185">Reference proteome</keyword>
<sequence>MSPLRMIYLALAVWGALHPMYWFVVHMRETGGGLRGLIDAWYVNAATTGLAWDLTITAVALTLWILAETLARRNWLALIAIPASFCIGLSCGLPLYLFLRTRAP</sequence>
<dbReference type="EMBL" id="CP039964">
    <property type="protein sequence ID" value="QCO56251.1"/>
    <property type="molecule type" value="Genomic_DNA"/>
</dbReference>
<dbReference type="OrthoDB" id="2619901at2"/>
<keyword evidence="1" id="KW-1133">Transmembrane helix</keyword>
<dbReference type="Pfam" id="PF11196">
    <property type="entry name" value="DUF2834"/>
    <property type="match status" value="1"/>
</dbReference>
<feature type="transmembrane region" description="Helical" evidence="1">
    <location>
        <begin position="7"/>
        <end position="25"/>
    </location>
</feature>
<evidence type="ECO:0000313" key="2">
    <source>
        <dbReference type="EMBL" id="QCO56251.1"/>
    </source>
</evidence>
<keyword evidence="1" id="KW-0812">Transmembrane</keyword>
<feature type="transmembrane region" description="Helical" evidence="1">
    <location>
        <begin position="45"/>
        <end position="66"/>
    </location>
</feature>
<reference evidence="2 3" key="1">
    <citation type="submission" date="2019-05" db="EMBL/GenBank/DDBJ databases">
        <title>Pseudorhodobacter turbinis sp. nov., isolated from the gut of the Korean turban shell.</title>
        <authorList>
            <person name="Jeong Y.-S."/>
            <person name="Kang W.-R."/>
            <person name="Bae J.-W."/>
        </authorList>
    </citation>
    <scope>NUCLEOTIDE SEQUENCE [LARGE SCALE GENOMIC DNA]</scope>
    <source>
        <strain evidence="2 3">S12M18</strain>
    </source>
</reference>
<organism evidence="2 3">
    <name type="scientific">Pseudorhodobacter turbinis</name>
    <dbReference type="NCBI Taxonomy" id="2500533"/>
    <lineage>
        <taxon>Bacteria</taxon>
        <taxon>Pseudomonadati</taxon>
        <taxon>Pseudomonadota</taxon>
        <taxon>Alphaproteobacteria</taxon>
        <taxon>Rhodobacterales</taxon>
        <taxon>Paracoccaceae</taxon>
        <taxon>Pseudorhodobacter</taxon>
    </lineage>
</organism>